<dbReference type="EMBL" id="CP026538">
    <property type="protein sequence ID" value="QAZ68021.1"/>
    <property type="molecule type" value="Genomic_DNA"/>
</dbReference>
<dbReference type="PANTHER" id="PTHR43682:SF1">
    <property type="entry name" value="LACTATE UTILIZATION PROTEIN C"/>
    <property type="match status" value="1"/>
</dbReference>
<evidence type="ECO:0000313" key="2">
    <source>
        <dbReference type="EMBL" id="QAZ68021.1"/>
    </source>
</evidence>
<dbReference type="InterPro" id="IPR003741">
    <property type="entry name" value="LUD_dom"/>
</dbReference>
<dbReference type="InterPro" id="IPR037171">
    <property type="entry name" value="NagB/RpiA_transferase-like"/>
</dbReference>
<dbReference type="Gene3D" id="3.40.50.10420">
    <property type="entry name" value="NagB/RpiA/CoA transferase-like"/>
    <property type="match status" value="1"/>
</dbReference>
<evidence type="ECO:0000313" key="3">
    <source>
        <dbReference type="Proteomes" id="UP000293296"/>
    </source>
</evidence>
<dbReference type="RefSeq" id="WP_129353123.1">
    <property type="nucleotide sequence ID" value="NZ_CP026538.1"/>
</dbReference>
<dbReference type="InterPro" id="IPR024185">
    <property type="entry name" value="FTHF_cligase-like_sf"/>
</dbReference>
<dbReference type="AlphaFoldDB" id="A0A4P6HLK6"/>
<reference evidence="2 3" key="1">
    <citation type="submission" date="2018-02" db="EMBL/GenBank/DDBJ databases">
        <title>Genome sequence of Desulfovibrio carbinolicus DSM 3852.</title>
        <authorList>
            <person name="Wilbanks E."/>
            <person name="Skennerton C.T."/>
            <person name="Orphan V.J."/>
        </authorList>
    </citation>
    <scope>NUCLEOTIDE SEQUENCE [LARGE SCALE GENOMIC DNA]</scope>
    <source>
        <strain evidence="2 3">DSM 3852</strain>
    </source>
</reference>
<dbReference type="OrthoDB" id="9794187at2"/>
<dbReference type="KEGG" id="dcb:C3Y92_12610"/>
<organism evidence="2 3">
    <name type="scientific">Solidesulfovibrio carbinolicus</name>
    <dbReference type="NCBI Taxonomy" id="296842"/>
    <lineage>
        <taxon>Bacteria</taxon>
        <taxon>Pseudomonadati</taxon>
        <taxon>Thermodesulfobacteriota</taxon>
        <taxon>Desulfovibrionia</taxon>
        <taxon>Desulfovibrionales</taxon>
        <taxon>Desulfovibrionaceae</taxon>
        <taxon>Solidesulfovibrio</taxon>
    </lineage>
</organism>
<feature type="domain" description="LUD" evidence="1">
    <location>
        <begin position="54"/>
        <end position="214"/>
    </location>
</feature>
<protein>
    <recommendedName>
        <fullName evidence="1">LUD domain-containing protein</fullName>
    </recommendedName>
</protein>
<proteinExistence type="predicted"/>
<name>A0A4P6HLK6_9BACT</name>
<evidence type="ECO:0000259" key="1">
    <source>
        <dbReference type="Pfam" id="PF02589"/>
    </source>
</evidence>
<dbReference type="Proteomes" id="UP000293296">
    <property type="component" value="Chromosome"/>
</dbReference>
<dbReference type="Pfam" id="PF02589">
    <property type="entry name" value="LUD_dom"/>
    <property type="match status" value="1"/>
</dbReference>
<accession>A0A4P6HLK6</accession>
<sequence>MKTRAKNAILGRLRAATAAGFPRVSAPTIPRKPGGGVADFQGFAAVLTGLGPTFELARTPEEARQALAAYLAANDVKTAVRWDHPDLDAVAAASVLAEAKVAVIAPEELPERVCPGLAAVDLGVTAVAYALCATGSLVMAAAPGRERGTSLVPRLHVAFVAKSRLVPDLPTMLERVGQGPMPSALNCVSGVSSTGDIEFVYVRGVHGPLAVHVIGLEWL</sequence>
<keyword evidence="3" id="KW-1185">Reference proteome</keyword>
<gene>
    <name evidence="2" type="ORF">C3Y92_12610</name>
</gene>
<dbReference type="PANTHER" id="PTHR43682">
    <property type="entry name" value="LACTATE UTILIZATION PROTEIN C"/>
    <property type="match status" value="1"/>
</dbReference>
<dbReference type="SUPFAM" id="SSF100950">
    <property type="entry name" value="NagB/RpiA/CoA transferase-like"/>
    <property type="match status" value="1"/>
</dbReference>